<evidence type="ECO:0000256" key="3">
    <source>
        <dbReference type="ARBA" id="ARBA00022491"/>
    </source>
</evidence>
<name>A0A7S0S984_9CHLO</name>
<evidence type="ECO:0000256" key="6">
    <source>
        <dbReference type="ARBA" id="ARBA00023242"/>
    </source>
</evidence>
<keyword evidence="6" id="KW-0539">Nucleus</keyword>
<dbReference type="PANTHER" id="PTHR13286">
    <property type="entry name" value="SAP30"/>
    <property type="match status" value="1"/>
</dbReference>
<dbReference type="EMBL" id="HBFC01003607">
    <property type="protein sequence ID" value="CAD8699248.1"/>
    <property type="molecule type" value="Transcribed_RNA"/>
</dbReference>
<dbReference type="InterPro" id="IPR025718">
    <property type="entry name" value="SAP30_Sin3-bd"/>
</dbReference>
<accession>A0A7S0S984</accession>
<evidence type="ECO:0000256" key="5">
    <source>
        <dbReference type="ARBA" id="ARBA00023163"/>
    </source>
</evidence>
<dbReference type="InterPro" id="IPR024145">
    <property type="entry name" value="His_deAcase_SAP30/SAP30L"/>
</dbReference>
<comment type="similarity">
    <text evidence="2">Belongs to the SAP30 family.</text>
</comment>
<evidence type="ECO:0000256" key="1">
    <source>
        <dbReference type="ARBA" id="ARBA00004123"/>
    </source>
</evidence>
<dbReference type="Gene3D" id="6.10.160.20">
    <property type="match status" value="1"/>
</dbReference>
<dbReference type="InterPro" id="IPR038291">
    <property type="entry name" value="SAP30_C_sf"/>
</dbReference>
<comment type="subcellular location">
    <subcellularLocation>
        <location evidence="1">Nucleus</location>
    </subcellularLocation>
</comment>
<dbReference type="AlphaFoldDB" id="A0A7S0S984"/>
<feature type="region of interest" description="Disordered" evidence="7">
    <location>
        <begin position="1"/>
        <end position="73"/>
    </location>
</feature>
<evidence type="ECO:0000256" key="4">
    <source>
        <dbReference type="ARBA" id="ARBA00023015"/>
    </source>
</evidence>
<evidence type="ECO:0000313" key="9">
    <source>
        <dbReference type="EMBL" id="CAD8699248.1"/>
    </source>
</evidence>
<reference evidence="9" key="1">
    <citation type="submission" date="2021-01" db="EMBL/GenBank/DDBJ databases">
        <authorList>
            <person name="Corre E."/>
            <person name="Pelletier E."/>
            <person name="Niang G."/>
            <person name="Scheremetjew M."/>
            <person name="Finn R."/>
            <person name="Kale V."/>
            <person name="Holt S."/>
            <person name="Cochrane G."/>
            <person name="Meng A."/>
            <person name="Brown T."/>
            <person name="Cohen L."/>
        </authorList>
    </citation>
    <scope>NUCLEOTIDE SEQUENCE</scope>
    <source>
        <strain evidence="9">SL-175</strain>
    </source>
</reference>
<proteinExistence type="inferred from homology"/>
<organism evidence="9">
    <name type="scientific">Mantoniella antarctica</name>
    <dbReference type="NCBI Taxonomy" id="81844"/>
    <lineage>
        <taxon>Eukaryota</taxon>
        <taxon>Viridiplantae</taxon>
        <taxon>Chlorophyta</taxon>
        <taxon>Mamiellophyceae</taxon>
        <taxon>Mamiellales</taxon>
        <taxon>Mamiellaceae</taxon>
        <taxon>Mantoniella</taxon>
    </lineage>
</organism>
<feature type="domain" description="Histone deacetylase complex subunit SAP30 Sin3 binding" evidence="8">
    <location>
        <begin position="71"/>
        <end position="123"/>
    </location>
</feature>
<keyword evidence="3" id="KW-0678">Repressor</keyword>
<dbReference type="Pfam" id="PF13867">
    <property type="entry name" value="SAP30_Sin3_bdg"/>
    <property type="match status" value="1"/>
</dbReference>
<feature type="compositionally biased region" description="Basic and acidic residues" evidence="7">
    <location>
        <begin position="1"/>
        <end position="24"/>
    </location>
</feature>
<dbReference type="PANTHER" id="PTHR13286:SF22">
    <property type="entry name" value="PHD-TYPE DOMAIN-CONTAINING PROTEIN"/>
    <property type="match status" value="1"/>
</dbReference>
<protein>
    <recommendedName>
        <fullName evidence="8">Histone deacetylase complex subunit SAP30 Sin3 binding domain-containing protein</fullName>
    </recommendedName>
</protein>
<evidence type="ECO:0000259" key="8">
    <source>
        <dbReference type="Pfam" id="PF13867"/>
    </source>
</evidence>
<evidence type="ECO:0000256" key="7">
    <source>
        <dbReference type="SAM" id="MobiDB-lite"/>
    </source>
</evidence>
<dbReference type="GO" id="GO:0005634">
    <property type="term" value="C:nucleus"/>
    <property type="evidence" value="ECO:0007669"/>
    <property type="project" value="UniProtKB-SubCell"/>
</dbReference>
<keyword evidence="4" id="KW-0805">Transcription regulation</keyword>
<feature type="compositionally biased region" description="Low complexity" evidence="7">
    <location>
        <begin position="45"/>
        <end position="57"/>
    </location>
</feature>
<keyword evidence="5" id="KW-0804">Transcription</keyword>
<sequence length="159" mass="17226">MESRRRSSRAVAEKSDAKDLKAFRGDGSAGHGGSSSDDENDEDNAGAPSRTTTTQRTSSRRQHNRVDLSRLEAPSLRKYRRVYKLGEVQNGGTKEELMPAVVRHWNQTIVDEDETLVAFAFALRKQATAGNSVGVGVGVNRVTTMKGSAARAPPKAKGK</sequence>
<gene>
    <name evidence="9" type="ORF">MANT1106_LOCUS1930</name>
</gene>
<evidence type="ECO:0000256" key="2">
    <source>
        <dbReference type="ARBA" id="ARBA00006283"/>
    </source>
</evidence>